<accession>G4CUH6</accession>
<organism evidence="2 3">
    <name type="scientific">Cutibacterium avidum ATCC 25577</name>
    <dbReference type="NCBI Taxonomy" id="997355"/>
    <lineage>
        <taxon>Bacteria</taxon>
        <taxon>Bacillati</taxon>
        <taxon>Actinomycetota</taxon>
        <taxon>Actinomycetes</taxon>
        <taxon>Propionibacteriales</taxon>
        <taxon>Propionibacteriaceae</taxon>
        <taxon>Cutibacterium</taxon>
    </lineage>
</organism>
<proteinExistence type="predicted"/>
<evidence type="ECO:0000313" key="2">
    <source>
        <dbReference type="EMBL" id="EGY79117.1"/>
    </source>
</evidence>
<evidence type="ECO:0000313" key="3">
    <source>
        <dbReference type="Proteomes" id="UP000005332"/>
    </source>
</evidence>
<dbReference type="HOGENOM" id="CLU_2619167_0_0_11"/>
<dbReference type="EMBL" id="AGBA01000003">
    <property type="protein sequence ID" value="EGY79117.1"/>
    <property type="molecule type" value="Genomic_DNA"/>
</dbReference>
<keyword evidence="2" id="KW-0378">Hydrolase</keyword>
<dbReference type="Proteomes" id="UP000005332">
    <property type="component" value="Unassembled WGS sequence"/>
</dbReference>
<feature type="compositionally biased region" description="Basic and acidic residues" evidence="1">
    <location>
        <begin position="55"/>
        <end position="78"/>
    </location>
</feature>
<sequence length="78" mass="8773">MSQVRRCGVAAGCDGATLRPPAQSINLHLDVLLRLGVVHPHNRRAPAPTTSSHYASRDIRTDHRRPICRREEPREDMP</sequence>
<reference evidence="2 3" key="1">
    <citation type="submission" date="2011-06" db="EMBL/GenBank/DDBJ databases">
        <authorList>
            <person name="Muzny D."/>
            <person name="Qin X."/>
            <person name="Deng J."/>
            <person name="Jiang H."/>
            <person name="Liu Y."/>
            <person name="Qu J."/>
            <person name="Song X.-Z."/>
            <person name="Zhang L."/>
            <person name="Thornton R."/>
            <person name="Coyle M."/>
            <person name="Francisco L."/>
            <person name="Jackson L."/>
            <person name="Javaid M."/>
            <person name="Korchina V."/>
            <person name="Kovar C."/>
            <person name="Mata R."/>
            <person name="Mathew T."/>
            <person name="Ngo R."/>
            <person name="Nguyen L."/>
            <person name="Nguyen N."/>
            <person name="Okwuonu G."/>
            <person name="Ongeri F."/>
            <person name="Pham C."/>
            <person name="Simmons D."/>
            <person name="Wilczek-Boney K."/>
            <person name="Hale W."/>
            <person name="Jakkamsetti A."/>
            <person name="Pham P."/>
            <person name="Ruth R."/>
            <person name="San Lucas F."/>
            <person name="Warren J."/>
            <person name="Zhang J."/>
            <person name="Zhao Z."/>
            <person name="Zhou C."/>
            <person name="Zhu D."/>
            <person name="Lee S."/>
            <person name="Bess C."/>
            <person name="Blankenburg K."/>
            <person name="Forbes L."/>
            <person name="Fu Q."/>
            <person name="Gubbala S."/>
            <person name="Hirani K."/>
            <person name="Jayaseelan J.C."/>
            <person name="Lara F."/>
            <person name="Munidasa M."/>
            <person name="Palculict T."/>
            <person name="Patil S."/>
            <person name="Pu L.-L."/>
            <person name="Saada N."/>
            <person name="Tang L."/>
            <person name="Weissenberger G."/>
            <person name="Zhu Y."/>
            <person name="Hemphill L."/>
            <person name="Shang Y."/>
            <person name="Youmans B."/>
            <person name="Ayvaz T."/>
            <person name="Ross M."/>
            <person name="Santibanez J."/>
            <person name="Aqrawi P."/>
            <person name="Gross S."/>
            <person name="Joshi V."/>
            <person name="Fowler G."/>
            <person name="Nazareth L."/>
            <person name="Reid J."/>
            <person name="Worley K."/>
            <person name="Petrosino J."/>
            <person name="Highlander S."/>
            <person name="Gibbs R."/>
        </authorList>
    </citation>
    <scope>NUCLEOTIDE SEQUENCE [LARGE SCALE GENOMIC DNA]</scope>
    <source>
        <strain evidence="2 3">ATCC 25577</strain>
    </source>
</reference>
<dbReference type="AlphaFoldDB" id="G4CUH6"/>
<dbReference type="EC" id="3.1.3.48" evidence="2"/>
<gene>
    <name evidence="2" type="ORF">HMPREF9153_0182</name>
</gene>
<comment type="caution">
    <text evidence="2">The sequence shown here is derived from an EMBL/GenBank/DDBJ whole genome shotgun (WGS) entry which is preliminary data.</text>
</comment>
<name>G4CUH6_9ACTN</name>
<protein>
    <submittedName>
        <fullName evidence="2">Phosphotyrosine protein phosphatase</fullName>
        <ecNumber evidence="2">3.1.3.48</ecNumber>
    </submittedName>
</protein>
<dbReference type="GO" id="GO:0004725">
    <property type="term" value="F:protein tyrosine phosphatase activity"/>
    <property type="evidence" value="ECO:0007669"/>
    <property type="project" value="UniProtKB-EC"/>
</dbReference>
<keyword evidence="3" id="KW-1185">Reference proteome</keyword>
<evidence type="ECO:0000256" key="1">
    <source>
        <dbReference type="SAM" id="MobiDB-lite"/>
    </source>
</evidence>
<feature type="region of interest" description="Disordered" evidence="1">
    <location>
        <begin position="41"/>
        <end position="78"/>
    </location>
</feature>